<organism evidence="1">
    <name type="scientific">Amphimedon queenslandica</name>
    <name type="common">Sponge</name>
    <dbReference type="NCBI Taxonomy" id="400682"/>
    <lineage>
        <taxon>Eukaryota</taxon>
        <taxon>Metazoa</taxon>
        <taxon>Porifera</taxon>
        <taxon>Demospongiae</taxon>
        <taxon>Heteroscleromorpha</taxon>
        <taxon>Haplosclerida</taxon>
        <taxon>Niphatidae</taxon>
        <taxon>Amphimedon</taxon>
    </lineage>
</organism>
<dbReference type="InParanoid" id="A0A1X7UNQ8"/>
<dbReference type="AlphaFoldDB" id="A0A1X7UNQ8"/>
<reference evidence="1" key="1">
    <citation type="submission" date="2017-05" db="UniProtKB">
        <authorList>
            <consortium name="EnsemblMetazoa"/>
        </authorList>
    </citation>
    <scope>IDENTIFICATION</scope>
</reference>
<sequence length="41" mass="4845">MYHHLVLEGWDYYQDYQPLGEKERGGGGEYTVHIMLSKIVM</sequence>
<dbReference type="EnsemblMetazoa" id="Aqu2.1.29403_001">
    <property type="protein sequence ID" value="Aqu2.1.29403_001"/>
    <property type="gene ID" value="Aqu2.1.29403"/>
</dbReference>
<proteinExistence type="predicted"/>
<accession>A0A1X7UNQ8</accession>
<evidence type="ECO:0000313" key="1">
    <source>
        <dbReference type="EnsemblMetazoa" id="Aqu2.1.29403_001"/>
    </source>
</evidence>
<name>A0A1X7UNQ8_AMPQE</name>
<protein>
    <submittedName>
        <fullName evidence="1">Uncharacterized protein</fullName>
    </submittedName>
</protein>